<evidence type="ECO:0000313" key="1">
    <source>
        <dbReference type="EMBL" id="GIY89197.1"/>
    </source>
</evidence>
<comment type="caution">
    <text evidence="1">The sequence shown here is derived from an EMBL/GenBank/DDBJ whole genome shotgun (WGS) entry which is preliminary data.</text>
</comment>
<protein>
    <submittedName>
        <fullName evidence="1">Uncharacterized protein</fullName>
    </submittedName>
</protein>
<gene>
    <name evidence="1" type="ORF">CDAR_58931</name>
</gene>
<keyword evidence="2" id="KW-1185">Reference proteome</keyword>
<accession>A0AAV4X242</accession>
<reference evidence="1 2" key="1">
    <citation type="submission" date="2021-06" db="EMBL/GenBank/DDBJ databases">
        <title>Caerostris darwini draft genome.</title>
        <authorList>
            <person name="Kono N."/>
            <person name="Arakawa K."/>
        </authorList>
    </citation>
    <scope>NUCLEOTIDE SEQUENCE [LARGE SCALE GENOMIC DNA]</scope>
</reference>
<proteinExistence type="predicted"/>
<sequence length="96" mass="10751">MSFRFLLPFVVLGKKKIQEASSVNCSKMPTANTEEELILAGIIAFHFKKLKCRYRRSPRGGIAFEKLFLPGRPGNTFLIICSQNCRTNGGSTPQEN</sequence>
<evidence type="ECO:0000313" key="2">
    <source>
        <dbReference type="Proteomes" id="UP001054837"/>
    </source>
</evidence>
<dbReference type="Proteomes" id="UP001054837">
    <property type="component" value="Unassembled WGS sequence"/>
</dbReference>
<organism evidence="1 2">
    <name type="scientific">Caerostris darwini</name>
    <dbReference type="NCBI Taxonomy" id="1538125"/>
    <lineage>
        <taxon>Eukaryota</taxon>
        <taxon>Metazoa</taxon>
        <taxon>Ecdysozoa</taxon>
        <taxon>Arthropoda</taxon>
        <taxon>Chelicerata</taxon>
        <taxon>Arachnida</taxon>
        <taxon>Araneae</taxon>
        <taxon>Araneomorphae</taxon>
        <taxon>Entelegynae</taxon>
        <taxon>Araneoidea</taxon>
        <taxon>Araneidae</taxon>
        <taxon>Caerostris</taxon>
    </lineage>
</organism>
<dbReference type="AlphaFoldDB" id="A0AAV4X242"/>
<name>A0AAV4X242_9ARAC</name>
<dbReference type="EMBL" id="BPLQ01015594">
    <property type="protein sequence ID" value="GIY89197.1"/>
    <property type="molecule type" value="Genomic_DNA"/>
</dbReference>